<comment type="caution">
    <text evidence="3">The sequence shown here is derived from an EMBL/GenBank/DDBJ whole genome shotgun (WGS) entry which is preliminary data.</text>
</comment>
<dbReference type="Pfam" id="PF08327">
    <property type="entry name" value="AHSA1"/>
    <property type="match status" value="1"/>
</dbReference>
<reference evidence="3 4" key="1">
    <citation type="submission" date="2018-10" db="EMBL/GenBank/DDBJ databases">
        <title>Phylogenomics of Brevibacillus.</title>
        <authorList>
            <person name="Dunlap C."/>
        </authorList>
    </citation>
    <scope>NUCLEOTIDE SEQUENCE [LARGE SCALE GENOMIC DNA]</scope>
    <source>
        <strain evidence="3 4">JCM 15774</strain>
    </source>
</reference>
<evidence type="ECO:0000256" key="1">
    <source>
        <dbReference type="ARBA" id="ARBA00006817"/>
    </source>
</evidence>
<protein>
    <submittedName>
        <fullName evidence="3">SRPBCC domain-containing protein</fullName>
    </submittedName>
</protein>
<dbReference type="EMBL" id="RHHU01000007">
    <property type="protein sequence ID" value="RNB85349.1"/>
    <property type="molecule type" value="Genomic_DNA"/>
</dbReference>
<dbReference type="InterPro" id="IPR023393">
    <property type="entry name" value="START-like_dom_sf"/>
</dbReference>
<dbReference type="RefSeq" id="WP_122924014.1">
    <property type="nucleotide sequence ID" value="NZ_RHHU01000007.1"/>
</dbReference>
<dbReference type="InterPro" id="IPR013538">
    <property type="entry name" value="ASHA1/2-like_C"/>
</dbReference>
<accession>A0A3M8DCM1</accession>
<feature type="domain" description="Activator of Hsp90 ATPase homologue 1/2-like C-terminal" evidence="2">
    <location>
        <begin position="12"/>
        <end position="139"/>
    </location>
</feature>
<keyword evidence="4" id="KW-1185">Reference proteome</keyword>
<dbReference type="AlphaFoldDB" id="A0A3M8DCM1"/>
<gene>
    <name evidence="3" type="ORF">EDM59_13185</name>
</gene>
<dbReference type="SUPFAM" id="SSF55961">
    <property type="entry name" value="Bet v1-like"/>
    <property type="match status" value="1"/>
</dbReference>
<evidence type="ECO:0000313" key="3">
    <source>
        <dbReference type="EMBL" id="RNB85349.1"/>
    </source>
</evidence>
<name>A0A3M8DCM1_9BACL</name>
<dbReference type="Proteomes" id="UP000269573">
    <property type="component" value="Unassembled WGS sequence"/>
</dbReference>
<organism evidence="3 4">
    <name type="scientific">Brevibacillus nitrificans</name>
    <dbReference type="NCBI Taxonomy" id="651560"/>
    <lineage>
        <taxon>Bacteria</taxon>
        <taxon>Bacillati</taxon>
        <taxon>Bacillota</taxon>
        <taxon>Bacilli</taxon>
        <taxon>Bacillales</taxon>
        <taxon>Paenibacillaceae</taxon>
        <taxon>Brevibacillus</taxon>
    </lineage>
</organism>
<evidence type="ECO:0000259" key="2">
    <source>
        <dbReference type="Pfam" id="PF08327"/>
    </source>
</evidence>
<proteinExistence type="inferred from homology"/>
<dbReference type="CDD" id="cd07814">
    <property type="entry name" value="SRPBCC_CalC_Aha1-like"/>
    <property type="match status" value="1"/>
</dbReference>
<comment type="similarity">
    <text evidence="1">Belongs to the AHA1 family.</text>
</comment>
<sequence length="140" mass="16018">MSLALSLDFQYKTSMEKLWSALTEPNKLAKWVCNIHTGQPMENDFKAVVGHRFQFRTQPTEWWNGVIDGEVLVVDEPNRLSYTWASGGEKHTVTWILQDLGDGKVNLHLDQTGFSNPQGLEGAKYGWSKWCGELEKLFEQ</sequence>
<evidence type="ECO:0000313" key="4">
    <source>
        <dbReference type="Proteomes" id="UP000269573"/>
    </source>
</evidence>
<dbReference type="Gene3D" id="3.30.530.20">
    <property type="match status" value="1"/>
</dbReference>